<keyword evidence="4" id="KW-1185">Reference proteome</keyword>
<comment type="caution">
    <text evidence="3">The sequence shown here is derived from an EMBL/GenBank/DDBJ whole genome shotgun (WGS) entry which is preliminary data.</text>
</comment>
<reference evidence="3 4" key="1">
    <citation type="submission" date="2016-12" db="EMBL/GenBank/DDBJ databases">
        <title>The genomes of Aspergillus section Nigri reveals drivers in fungal speciation.</title>
        <authorList>
            <consortium name="DOE Joint Genome Institute"/>
            <person name="Vesth T.C."/>
            <person name="Nybo J."/>
            <person name="Theobald S."/>
            <person name="Brandl J."/>
            <person name="Frisvad J.C."/>
            <person name="Nielsen K.F."/>
            <person name="Lyhne E.K."/>
            <person name="Kogle M.E."/>
            <person name="Kuo A."/>
            <person name="Riley R."/>
            <person name="Clum A."/>
            <person name="Nolan M."/>
            <person name="Lipzen A."/>
            <person name="Salamov A."/>
            <person name="Henrissat B."/>
            <person name="Wiebenga A."/>
            <person name="De Vries R.P."/>
            <person name="Grigoriev I.V."/>
            <person name="Mortensen U.H."/>
            <person name="Andersen M.R."/>
            <person name="Baker S.E."/>
        </authorList>
    </citation>
    <scope>NUCLEOTIDE SEQUENCE [LARGE SCALE GENOMIC DNA]</scope>
    <source>
        <strain evidence="3 4">CBS 117.55</strain>
    </source>
</reference>
<dbReference type="AlphaFoldDB" id="A0A317VVE5"/>
<feature type="chain" id="PRO_5016275818" description="Secreted protein" evidence="2">
    <location>
        <begin position="24"/>
        <end position="98"/>
    </location>
</feature>
<dbReference type="Proteomes" id="UP000247233">
    <property type="component" value="Unassembled WGS sequence"/>
</dbReference>
<feature type="transmembrane region" description="Helical" evidence="1">
    <location>
        <begin position="67"/>
        <end position="86"/>
    </location>
</feature>
<sequence length="98" mass="10832">MQGRRRLVLLAILQVICARRAAAGCCLLAAAGEGWVIRVYGVWIVSCQCVCVCVCMLAGPRRINDDLSLSSLLIFLVRWMLIYRLITMSRSCTGIKAV</sequence>
<dbReference type="GeneID" id="37070825"/>
<evidence type="ECO:0008006" key="5">
    <source>
        <dbReference type="Google" id="ProtNLM"/>
    </source>
</evidence>
<protein>
    <recommendedName>
        <fullName evidence="5">Secreted protein</fullName>
    </recommendedName>
</protein>
<dbReference type="EMBL" id="MSFL01000017">
    <property type="protein sequence ID" value="PWY78273.1"/>
    <property type="molecule type" value="Genomic_DNA"/>
</dbReference>
<evidence type="ECO:0000256" key="1">
    <source>
        <dbReference type="SAM" id="Phobius"/>
    </source>
</evidence>
<accession>A0A317VVE5</accession>
<evidence type="ECO:0000313" key="3">
    <source>
        <dbReference type="EMBL" id="PWY78273.1"/>
    </source>
</evidence>
<feature type="signal peptide" evidence="2">
    <location>
        <begin position="1"/>
        <end position="23"/>
    </location>
</feature>
<name>A0A317VVE5_9EURO</name>
<dbReference type="RefSeq" id="XP_025398214.1">
    <property type="nucleotide sequence ID" value="XM_025548588.1"/>
</dbReference>
<keyword evidence="1" id="KW-0812">Transmembrane</keyword>
<proteinExistence type="predicted"/>
<keyword evidence="1" id="KW-0472">Membrane</keyword>
<evidence type="ECO:0000313" key="4">
    <source>
        <dbReference type="Proteomes" id="UP000247233"/>
    </source>
</evidence>
<keyword evidence="1" id="KW-1133">Transmembrane helix</keyword>
<gene>
    <name evidence="3" type="ORF">BO70DRAFT_60874</name>
</gene>
<evidence type="ECO:0000256" key="2">
    <source>
        <dbReference type="SAM" id="SignalP"/>
    </source>
</evidence>
<dbReference type="VEuPathDB" id="FungiDB:BO70DRAFT_60874"/>
<feature type="transmembrane region" description="Helical" evidence="1">
    <location>
        <begin position="39"/>
        <end position="60"/>
    </location>
</feature>
<organism evidence="3 4">
    <name type="scientific">Aspergillus heteromorphus CBS 117.55</name>
    <dbReference type="NCBI Taxonomy" id="1448321"/>
    <lineage>
        <taxon>Eukaryota</taxon>
        <taxon>Fungi</taxon>
        <taxon>Dikarya</taxon>
        <taxon>Ascomycota</taxon>
        <taxon>Pezizomycotina</taxon>
        <taxon>Eurotiomycetes</taxon>
        <taxon>Eurotiomycetidae</taxon>
        <taxon>Eurotiales</taxon>
        <taxon>Aspergillaceae</taxon>
        <taxon>Aspergillus</taxon>
        <taxon>Aspergillus subgen. Circumdati</taxon>
    </lineage>
</organism>
<keyword evidence="2" id="KW-0732">Signal</keyword>